<feature type="transmembrane region" description="Helical" evidence="1">
    <location>
        <begin position="6"/>
        <end position="23"/>
    </location>
</feature>
<organism evidence="2 3">
    <name type="scientific">Sporosarcina psychrophila</name>
    <name type="common">Bacillus psychrophilus</name>
    <dbReference type="NCBI Taxonomy" id="1476"/>
    <lineage>
        <taxon>Bacteria</taxon>
        <taxon>Bacillati</taxon>
        <taxon>Bacillota</taxon>
        <taxon>Bacilli</taxon>
        <taxon>Bacillales</taxon>
        <taxon>Caryophanaceae</taxon>
        <taxon>Sporosarcina</taxon>
    </lineage>
</organism>
<keyword evidence="1" id="KW-0472">Membrane</keyword>
<dbReference type="EMBL" id="DYWT01000214">
    <property type="protein sequence ID" value="HJF32773.1"/>
    <property type="molecule type" value="Genomic_DNA"/>
</dbReference>
<dbReference type="AlphaFoldDB" id="A0A921KE39"/>
<comment type="caution">
    <text evidence="2">The sequence shown here is derived from an EMBL/GenBank/DDBJ whole genome shotgun (WGS) entry which is preliminary data.</text>
</comment>
<reference evidence="2" key="1">
    <citation type="journal article" date="2021" name="PeerJ">
        <title>Extensive microbial diversity within the chicken gut microbiome revealed by metagenomics and culture.</title>
        <authorList>
            <person name="Gilroy R."/>
            <person name="Ravi A."/>
            <person name="Getino M."/>
            <person name="Pursley I."/>
            <person name="Horton D.L."/>
            <person name="Alikhan N.F."/>
            <person name="Baker D."/>
            <person name="Gharbi K."/>
            <person name="Hall N."/>
            <person name="Watson M."/>
            <person name="Adriaenssens E.M."/>
            <person name="Foster-Nyarko E."/>
            <person name="Jarju S."/>
            <person name="Secka A."/>
            <person name="Antonio M."/>
            <person name="Oren A."/>
            <person name="Chaudhuri R.R."/>
            <person name="La Ragione R."/>
            <person name="Hildebrand F."/>
            <person name="Pallen M.J."/>
        </authorList>
    </citation>
    <scope>NUCLEOTIDE SEQUENCE</scope>
    <source>
        <strain evidence="2">CHK171-7178</strain>
    </source>
</reference>
<keyword evidence="1" id="KW-1133">Transmembrane helix</keyword>
<evidence type="ECO:0000256" key="1">
    <source>
        <dbReference type="SAM" id="Phobius"/>
    </source>
</evidence>
<feature type="transmembrane region" description="Helical" evidence="1">
    <location>
        <begin position="54"/>
        <end position="73"/>
    </location>
</feature>
<dbReference type="Proteomes" id="UP000698173">
    <property type="component" value="Unassembled WGS sequence"/>
</dbReference>
<keyword evidence="1" id="KW-0812">Transmembrane</keyword>
<sequence length="76" mass="8330">MGIWAVPLIIVVLIICIIGFVSVKKWNKAEAVIGAQGSQIPAEIEDHPFTLNPIIWIALVAVFFIGIVIFYYATSS</sequence>
<proteinExistence type="predicted"/>
<accession>A0A921KE39</accession>
<gene>
    <name evidence="2" type="ORF">K8V56_13505</name>
</gene>
<evidence type="ECO:0000313" key="3">
    <source>
        <dbReference type="Proteomes" id="UP000698173"/>
    </source>
</evidence>
<name>A0A921KE39_SPOPS</name>
<protein>
    <submittedName>
        <fullName evidence="2">Uncharacterized protein</fullName>
    </submittedName>
</protein>
<evidence type="ECO:0000313" key="2">
    <source>
        <dbReference type="EMBL" id="HJF32773.1"/>
    </source>
</evidence>
<reference evidence="2" key="2">
    <citation type="submission" date="2021-09" db="EMBL/GenBank/DDBJ databases">
        <authorList>
            <person name="Gilroy R."/>
        </authorList>
    </citation>
    <scope>NUCLEOTIDE SEQUENCE</scope>
    <source>
        <strain evidence="2">CHK171-7178</strain>
    </source>
</reference>